<evidence type="ECO:0008006" key="4">
    <source>
        <dbReference type="Google" id="ProtNLM"/>
    </source>
</evidence>
<comment type="caution">
    <text evidence="2">The sequence shown here is derived from an EMBL/GenBank/DDBJ whole genome shotgun (WGS) entry which is preliminary data.</text>
</comment>
<protein>
    <recommendedName>
        <fullName evidence="4">F-box domain-containing protein</fullName>
    </recommendedName>
</protein>
<dbReference type="Proteomes" id="UP001465976">
    <property type="component" value="Unassembled WGS sequence"/>
</dbReference>
<sequence length="697" mass="78444">VQSVAAILATMTFLLLSGAGRAAPLKPSVQSLQGEHIGIKARVCVDPLDTVARPRCGLCEANILVQMLVYVWIPLIRLVVRHLVAFDENRNIDQHFQDDDGIGAGTGSGSDDHSLSLASTISINMTDSESTALVLPLTSSSSHFSSKWAVEDPQTTGPLGSDHTASLAPEILSEIFSFCPRKESIFEPDALPWILGQVSIHTPTIWTSIHVKMDELFGRTEVGSVALLSNVLERSRPFPLHIQIVLHHGFRAAQRVLDLICDESERWASFKYKALSANFRGVRTLGSNMVLPKPVLSMPALREFEVDRLEWHRKHTWGLELLRALRQSPHLEKVILTDTPYVRNIFETFPWKQLVHFEIRFLVFNFRGMSYPQDFATDVISKSPNLQTFGTHDYFWKRDLSLPLSLPPHLDMSCIVDLRLNQWNSQPSGELYWSTLHLPFLQYLTLCGFSDPEKDLNGVTKMLENSSCRLLSISLLGITFLEETAKRILWTSRETLGKISLRGRIIGTSLLECFFSSSLESKAARIFPNLEELEAKFMLVDLEPYDRVLGLEIPMNSSRFHHQLRVEVDTTTERVMVIGTPIPNEVEVLYELGMVLVFAYLHTESAIPTVVENLAVVDRVLTYLETYHGSSASLIHTAWTKEPYDAIYVLSEICGVMSRVKSDTVWWRGLDGFYAPESSRTIRQSGHEESARVAVVA</sequence>
<keyword evidence="1" id="KW-0732">Signal</keyword>
<feature type="non-terminal residue" evidence="2">
    <location>
        <position position="1"/>
    </location>
</feature>
<evidence type="ECO:0000256" key="1">
    <source>
        <dbReference type="SAM" id="SignalP"/>
    </source>
</evidence>
<keyword evidence="3" id="KW-1185">Reference proteome</keyword>
<feature type="chain" id="PRO_5046499779" description="F-box domain-containing protein" evidence="1">
    <location>
        <begin position="23"/>
        <end position="697"/>
    </location>
</feature>
<evidence type="ECO:0000313" key="2">
    <source>
        <dbReference type="EMBL" id="KAL0564187.1"/>
    </source>
</evidence>
<reference evidence="2 3" key="1">
    <citation type="submission" date="2024-02" db="EMBL/GenBank/DDBJ databases">
        <title>A draft genome for the cacao thread blight pathogen Marasmius crinis-equi.</title>
        <authorList>
            <person name="Cohen S.P."/>
            <person name="Baruah I.K."/>
            <person name="Amoako-Attah I."/>
            <person name="Bukari Y."/>
            <person name="Meinhardt L.W."/>
            <person name="Bailey B.A."/>
        </authorList>
    </citation>
    <scope>NUCLEOTIDE SEQUENCE [LARGE SCALE GENOMIC DNA]</scope>
    <source>
        <strain evidence="2 3">GH-76</strain>
    </source>
</reference>
<accession>A0ABR3EMU9</accession>
<organism evidence="2 3">
    <name type="scientific">Marasmius crinis-equi</name>
    <dbReference type="NCBI Taxonomy" id="585013"/>
    <lineage>
        <taxon>Eukaryota</taxon>
        <taxon>Fungi</taxon>
        <taxon>Dikarya</taxon>
        <taxon>Basidiomycota</taxon>
        <taxon>Agaricomycotina</taxon>
        <taxon>Agaricomycetes</taxon>
        <taxon>Agaricomycetidae</taxon>
        <taxon>Agaricales</taxon>
        <taxon>Marasmiineae</taxon>
        <taxon>Marasmiaceae</taxon>
        <taxon>Marasmius</taxon>
    </lineage>
</organism>
<dbReference type="SUPFAM" id="SSF52047">
    <property type="entry name" value="RNI-like"/>
    <property type="match status" value="1"/>
</dbReference>
<gene>
    <name evidence="2" type="ORF">V5O48_017865</name>
</gene>
<dbReference type="EMBL" id="JBAHYK010002934">
    <property type="protein sequence ID" value="KAL0564187.1"/>
    <property type="molecule type" value="Genomic_DNA"/>
</dbReference>
<evidence type="ECO:0000313" key="3">
    <source>
        <dbReference type="Proteomes" id="UP001465976"/>
    </source>
</evidence>
<name>A0ABR3EMU9_9AGAR</name>
<feature type="signal peptide" evidence="1">
    <location>
        <begin position="1"/>
        <end position="22"/>
    </location>
</feature>
<proteinExistence type="predicted"/>